<keyword evidence="4" id="KW-1185">Reference proteome</keyword>
<protein>
    <submittedName>
        <fullName evidence="3">CHAT domain-containing protein</fullName>
    </submittedName>
</protein>
<dbReference type="Gene3D" id="1.10.10.1320">
    <property type="entry name" value="Anti-sigma factor, zinc-finger domain"/>
    <property type="match status" value="1"/>
</dbReference>
<evidence type="ECO:0000259" key="2">
    <source>
        <dbReference type="Pfam" id="PF12770"/>
    </source>
</evidence>
<evidence type="ECO:0000313" key="4">
    <source>
        <dbReference type="Proteomes" id="UP000662747"/>
    </source>
</evidence>
<sequence length="978" mass="108005">MTGLCDKLEPFIDGDLTPDEAQSFRDHLPECVHCQRELTELLHLKLIGKRHIERVGTRAQPFAPTPGLLPPWRRTALLATASLSVLLLLVAGIWSRSTPSSAKGGVWLADRPQRLLDGRLSYPDADRYRPPASKTMGGDREEERLPLGELARLEKEDPRGAAAVYLVRNDKGFTKQALQHLQELPPSADRDSDSAVARLVSGEFVEALRHTDAALKKQSRHPQAMWNRGLALQELKLPLTAAQSFRQVAALAEEGWAQEATQRAESLQGDANQRHARWDAAVTAGKALLESTPVPLPESFSHFYIARLLFYDAVRAAPDRERALALLPLAQELDARSEAGVLEAYVRRVADSDFSRRAPLAHDYAALVRNQLPAERRQSFLTELLASNEEDILLGALVLMDAVGPHLARFEAMASATGDRWFQLLAAQTRANQEERAGRKEQAVQLLIQARQLCPAPGLEYRCLFLQRELTGLYIQLYQFDAARVQATEGWQEARAGNEWALERDFLWDLAQIARFVNDASLARAYFTEFLAGAPDDLETLRRVHQHLADIALHQMQVEEARAEIDAALATGRPLSFSGALTLADISRMRPEPNDEAALRRALDEALLDLSPGEKAIATHVLGRFFIERDAGKGRSLLWNAIEEAEALSPEEDLAARRARAYSFTSLILEAGRRSAFDEALELVARERGQVLPPRCVLIATVDSERTLLVVRGAAGDQLGHYDALRHEPLGPELDGLVPEALLAPLRACTRVQVIARPPLHGRPGLLPPDMAWSYLTRLTERPPTTTLPPVRLVVTNVELPSSTPLRRLNTWTPVLIPGERRVTISGAEATPSRVLAAMKNATEIDFFTHGVLNNYSDASYLLLASEQGRSELRVPTVRAARLSGAPFVVLAACHAAHTAYALHEPLSLPAAFIEAGARGVLASTVEILDLESGAFFDAVRERMRSGEDPAIALRDERMHWLAEGRGGAWIHSILLFD</sequence>
<dbReference type="Proteomes" id="UP000662747">
    <property type="component" value="Chromosome"/>
</dbReference>
<evidence type="ECO:0000256" key="1">
    <source>
        <dbReference type="SAM" id="MobiDB-lite"/>
    </source>
</evidence>
<feature type="region of interest" description="Disordered" evidence="1">
    <location>
        <begin position="121"/>
        <end position="144"/>
    </location>
</feature>
<organism evidence="3 4">
    <name type="scientific">Pyxidicoccus parkwayensis</name>
    <dbReference type="NCBI Taxonomy" id="2813578"/>
    <lineage>
        <taxon>Bacteria</taxon>
        <taxon>Pseudomonadati</taxon>
        <taxon>Myxococcota</taxon>
        <taxon>Myxococcia</taxon>
        <taxon>Myxococcales</taxon>
        <taxon>Cystobacterineae</taxon>
        <taxon>Myxococcaceae</taxon>
        <taxon>Pyxidicoccus</taxon>
    </lineage>
</organism>
<proteinExistence type="predicted"/>
<accession>A0ABX7PE43</accession>
<dbReference type="InterPro" id="IPR024983">
    <property type="entry name" value="CHAT_dom"/>
</dbReference>
<feature type="domain" description="CHAT" evidence="2">
    <location>
        <begin position="823"/>
        <end position="960"/>
    </location>
</feature>
<dbReference type="Gene3D" id="1.25.40.10">
    <property type="entry name" value="Tetratricopeptide repeat domain"/>
    <property type="match status" value="1"/>
</dbReference>
<reference evidence="3 4" key="1">
    <citation type="submission" date="2021-02" db="EMBL/GenBank/DDBJ databases">
        <title>De Novo genome assembly of isolated myxobacteria.</title>
        <authorList>
            <person name="Stevens D.C."/>
        </authorList>
    </citation>
    <scope>NUCLEOTIDE SEQUENCE [LARGE SCALE GENOMIC DNA]</scope>
    <source>
        <strain evidence="4">SCPEA02</strain>
    </source>
</reference>
<dbReference type="Pfam" id="PF12770">
    <property type="entry name" value="CHAT"/>
    <property type="match status" value="1"/>
</dbReference>
<dbReference type="SUPFAM" id="SSF48452">
    <property type="entry name" value="TPR-like"/>
    <property type="match status" value="1"/>
</dbReference>
<dbReference type="InterPro" id="IPR041916">
    <property type="entry name" value="Anti_sigma_zinc_sf"/>
</dbReference>
<dbReference type="EMBL" id="CP071090">
    <property type="protein sequence ID" value="QSQ28605.1"/>
    <property type="molecule type" value="Genomic_DNA"/>
</dbReference>
<gene>
    <name evidence="3" type="ORF">JY651_50465</name>
</gene>
<dbReference type="RefSeq" id="WP_206730116.1">
    <property type="nucleotide sequence ID" value="NZ_CP071090.1"/>
</dbReference>
<evidence type="ECO:0000313" key="3">
    <source>
        <dbReference type="EMBL" id="QSQ28605.1"/>
    </source>
</evidence>
<name>A0ABX7PE43_9BACT</name>
<dbReference type="InterPro" id="IPR011990">
    <property type="entry name" value="TPR-like_helical_dom_sf"/>
</dbReference>